<name>C4WPN9_9HYPH</name>
<dbReference type="Proteomes" id="UP000004386">
    <property type="component" value="Unassembled WGS sequence"/>
</dbReference>
<sequence length="370" mass="41406">MHRLFFEPEVRSRTSGYFLSSIAPLCWQRISQPNRKARNRMSELLFETDANPVPHGIRAGLLEAHGGRTLRYAILKAETRPMRGTVVLLQGRNEFIEKYFETMADLSARGFTVLTFDWRGQGGSTRLLKDRQRGYVRSFDDYSDDLDLILSQIALPDCPPPFYVLGHSAGALVALASMGRLTSRVSRMVLCAPFMGLDGQKLSDDNVRRIASAFRWLGLGRVYASGGRRLASRPFAGNPLTSDPERFMRNMEIPRLHPDLALGGPTARWLWSALETSRRINQPDFYEGPTVPVLIVAAGADRVVSTPVIERFVARTRNVSLTTIAGARHEMLQEADFYREQLWAAFDAFIPGSSEVETMPETIEPVASGI</sequence>
<dbReference type="InterPro" id="IPR029058">
    <property type="entry name" value="AB_hydrolase_fold"/>
</dbReference>
<dbReference type="EMBL" id="ACQA01000002">
    <property type="protein sequence ID" value="EEQ94146.1"/>
    <property type="molecule type" value="Genomic_DNA"/>
</dbReference>
<dbReference type="InterPro" id="IPR051044">
    <property type="entry name" value="MAG_DAG_Lipase"/>
</dbReference>
<dbReference type="HOGENOM" id="CLU_026209_10_1_5"/>
<dbReference type="AlphaFoldDB" id="C4WPN9"/>
<evidence type="ECO:0000259" key="1">
    <source>
        <dbReference type="Pfam" id="PF12146"/>
    </source>
</evidence>
<gene>
    <name evidence="2" type="ORF">OINT_2001362</name>
</gene>
<reference evidence="2 3" key="1">
    <citation type="submission" date="2009-05" db="EMBL/GenBank/DDBJ databases">
        <authorList>
            <person name="Setubal J.C."/>
            <person name="Boyle S."/>
            <person name="Crasta O.R."/>
            <person name="Gillespie J.J."/>
            <person name="Kenyon R.W."/>
            <person name="Lu J."/>
            <person name="Mane S."/>
            <person name="Nagrani S."/>
            <person name="Shallom J.M."/>
            <person name="Shallom S."/>
            <person name="Shukla M."/>
            <person name="Snyder E.E."/>
            <person name="Sobral B.W."/>
            <person name="Wattam A.R."/>
            <person name="Will R."/>
            <person name="Williams K."/>
            <person name="Yoo H."/>
            <person name="Munk C."/>
            <person name="Tapia R."/>
            <person name="Green L."/>
            <person name="Rogers Y."/>
            <person name="Detter J.C."/>
            <person name="Bruce D."/>
            <person name="Brettin T.S."/>
            <person name="Tsolis R."/>
        </authorList>
    </citation>
    <scope>NUCLEOTIDE SEQUENCE [LARGE SCALE GENOMIC DNA]</scope>
    <source>
        <strain evidence="2 3">LMG 3301</strain>
    </source>
</reference>
<organism evidence="2 3">
    <name type="scientific">Brucella intermedia LMG 3301</name>
    <dbReference type="NCBI Taxonomy" id="641118"/>
    <lineage>
        <taxon>Bacteria</taxon>
        <taxon>Pseudomonadati</taxon>
        <taxon>Pseudomonadota</taxon>
        <taxon>Alphaproteobacteria</taxon>
        <taxon>Hyphomicrobiales</taxon>
        <taxon>Brucellaceae</taxon>
        <taxon>Brucella/Ochrobactrum group</taxon>
        <taxon>Brucella</taxon>
    </lineage>
</organism>
<dbReference type="Pfam" id="PF12146">
    <property type="entry name" value="Hydrolase_4"/>
    <property type="match status" value="1"/>
</dbReference>
<evidence type="ECO:0000313" key="3">
    <source>
        <dbReference type="Proteomes" id="UP000004386"/>
    </source>
</evidence>
<evidence type="ECO:0000313" key="2">
    <source>
        <dbReference type="EMBL" id="EEQ94146.1"/>
    </source>
</evidence>
<feature type="domain" description="Serine aminopeptidase S33" evidence="1">
    <location>
        <begin position="81"/>
        <end position="336"/>
    </location>
</feature>
<dbReference type="PANTHER" id="PTHR11614">
    <property type="entry name" value="PHOSPHOLIPASE-RELATED"/>
    <property type="match status" value="1"/>
</dbReference>
<protein>
    <submittedName>
        <fullName evidence="2">Lysophospholipase</fullName>
    </submittedName>
</protein>
<comment type="caution">
    <text evidence="2">The sequence shown here is derived from an EMBL/GenBank/DDBJ whole genome shotgun (WGS) entry which is preliminary data.</text>
</comment>
<dbReference type="ESTHER" id="9rhiz-c4wpn9">
    <property type="family name" value="Monoglyceridelipase_lysophospholip"/>
</dbReference>
<dbReference type="InterPro" id="IPR022742">
    <property type="entry name" value="Hydrolase_4"/>
</dbReference>
<dbReference type="SUPFAM" id="SSF53474">
    <property type="entry name" value="alpha/beta-Hydrolases"/>
    <property type="match status" value="1"/>
</dbReference>
<accession>C4WPN9</accession>
<dbReference type="Gene3D" id="3.40.50.1820">
    <property type="entry name" value="alpha/beta hydrolase"/>
    <property type="match status" value="1"/>
</dbReference>
<proteinExistence type="predicted"/>